<sequence>MNMSWAIVISGILTTLIVVFVLVRIWSEKGSKKITGDWSSDSDS</sequence>
<dbReference type="RefSeq" id="WP_313833514.1">
    <property type="nucleotide sequence ID" value="NZ_JAQOUE010000001.1"/>
</dbReference>
<dbReference type="EMBL" id="JAQOUE010000001">
    <property type="protein sequence ID" value="MDT7043034.1"/>
    <property type="molecule type" value="Genomic_DNA"/>
</dbReference>
<comment type="caution">
    <text evidence="2">The sequence shown here is derived from an EMBL/GenBank/DDBJ whole genome shotgun (WGS) entry which is preliminary data.</text>
</comment>
<evidence type="ECO:0000313" key="2">
    <source>
        <dbReference type="EMBL" id="MDT7043034.1"/>
    </source>
</evidence>
<gene>
    <name evidence="2" type="ORF">PPG34_11770</name>
</gene>
<protein>
    <submittedName>
        <fullName evidence="2">Uncharacterized protein</fullName>
    </submittedName>
</protein>
<dbReference type="Proteomes" id="UP001250932">
    <property type="component" value="Unassembled WGS sequence"/>
</dbReference>
<evidence type="ECO:0000313" key="3">
    <source>
        <dbReference type="Proteomes" id="UP001250932"/>
    </source>
</evidence>
<proteinExistence type="predicted"/>
<organism evidence="2 3">
    <name type="scientific">Candidatus Nitronereus thalassa</name>
    <dbReference type="NCBI Taxonomy" id="3020898"/>
    <lineage>
        <taxon>Bacteria</taxon>
        <taxon>Pseudomonadati</taxon>
        <taxon>Nitrospirota</taxon>
        <taxon>Nitrospiria</taxon>
        <taxon>Nitrospirales</taxon>
        <taxon>Nitrospiraceae</taxon>
        <taxon>Candidatus Nitronereus</taxon>
    </lineage>
</organism>
<reference evidence="2 3" key="1">
    <citation type="journal article" date="2023" name="ISME J.">
        <title>Cultivation and genomic characterization of novel and ubiquitous marine nitrite-oxidizing bacteria from the Nitrospirales.</title>
        <authorList>
            <person name="Mueller A.J."/>
            <person name="Daebeler A."/>
            <person name="Herbold C.W."/>
            <person name="Kirkegaard R.H."/>
            <person name="Daims H."/>
        </authorList>
    </citation>
    <scope>NUCLEOTIDE SEQUENCE [LARGE SCALE GENOMIC DNA]</scope>
    <source>
        <strain evidence="2 3">EB</strain>
    </source>
</reference>
<keyword evidence="1" id="KW-0472">Membrane</keyword>
<keyword evidence="3" id="KW-1185">Reference proteome</keyword>
<keyword evidence="1" id="KW-1133">Transmembrane helix</keyword>
<evidence type="ECO:0000256" key="1">
    <source>
        <dbReference type="SAM" id="Phobius"/>
    </source>
</evidence>
<keyword evidence="1" id="KW-0812">Transmembrane</keyword>
<accession>A0ABU3K9B1</accession>
<feature type="transmembrane region" description="Helical" evidence="1">
    <location>
        <begin position="6"/>
        <end position="26"/>
    </location>
</feature>
<name>A0ABU3K9B1_9BACT</name>